<dbReference type="GO" id="GO:0005524">
    <property type="term" value="F:ATP binding"/>
    <property type="evidence" value="ECO:0007669"/>
    <property type="project" value="UniProtKB-KW"/>
</dbReference>
<dbReference type="EMBL" id="JAFEUF010000287">
    <property type="protein sequence ID" value="MBM7058226.1"/>
    <property type="molecule type" value="Genomic_DNA"/>
</dbReference>
<dbReference type="Proteomes" id="UP000712045">
    <property type="component" value="Unassembled WGS sequence"/>
</dbReference>
<dbReference type="SUPFAM" id="SSF52540">
    <property type="entry name" value="P-loop containing nucleoside triphosphate hydrolases"/>
    <property type="match status" value="1"/>
</dbReference>
<dbReference type="InterPro" id="IPR002543">
    <property type="entry name" value="FtsK_dom"/>
</dbReference>
<feature type="region of interest" description="Disordered" evidence="1">
    <location>
        <begin position="1"/>
        <end position="35"/>
    </location>
</feature>
<protein>
    <submittedName>
        <fullName evidence="3">ATP-binding protein</fullName>
    </submittedName>
</protein>
<proteinExistence type="predicted"/>
<evidence type="ECO:0000313" key="3">
    <source>
        <dbReference type="EMBL" id="MBM7058226.1"/>
    </source>
</evidence>
<dbReference type="RefSeq" id="WP_205086330.1">
    <property type="nucleotide sequence ID" value="NZ_JAFEUF010000287.1"/>
</dbReference>
<reference evidence="3 4" key="1">
    <citation type="submission" date="2021-02" db="EMBL/GenBank/DDBJ databases">
        <title>Genome Streptomyces sp. RHZ10.</title>
        <authorList>
            <person name="Besaury L."/>
        </authorList>
    </citation>
    <scope>NUCLEOTIDE SEQUENCE [LARGE SCALE GENOMIC DNA]</scope>
    <source>
        <strain evidence="3 4">RHZ10</strain>
    </source>
</reference>
<feature type="domain" description="FtsK" evidence="2">
    <location>
        <begin position="360"/>
        <end position="466"/>
    </location>
</feature>
<accession>A0ABS2I4V3</accession>
<name>A0ABS2I4V3_9ACTN</name>
<keyword evidence="4" id="KW-1185">Reference proteome</keyword>
<dbReference type="Gene3D" id="3.40.50.300">
    <property type="entry name" value="P-loop containing nucleotide triphosphate hydrolases"/>
    <property type="match status" value="1"/>
</dbReference>
<dbReference type="Pfam" id="PF01580">
    <property type="entry name" value="FtsK_SpoIIIE"/>
    <property type="match status" value="1"/>
</dbReference>
<gene>
    <name evidence="3" type="ORF">JS521_31490</name>
</gene>
<evidence type="ECO:0000313" key="4">
    <source>
        <dbReference type="Proteomes" id="UP000712045"/>
    </source>
</evidence>
<comment type="caution">
    <text evidence="3">The sequence shown here is derived from an EMBL/GenBank/DDBJ whole genome shotgun (WGS) entry which is preliminary data.</text>
</comment>
<evidence type="ECO:0000259" key="2">
    <source>
        <dbReference type="Pfam" id="PF01580"/>
    </source>
</evidence>
<sequence>MTEPASTVPVMGTVHHLDDHRPTPPDTTTDPVDLTKVPAPRRARSRVQLTRRAVRWAVTHERTRAGARAAVRHSLYVVGGAGVVARRTWQGRTVAVHHQMRAAAVAAGNQELAAEWQEKADRFRTDRHRRRMELISGVPQMAKSAAIGVASTEGALLLLGACMAVHDGDVREVIVPTLAAIDAVRALCWFVSIAWGPALALALLAGLSHLWRAGQQQQTAPAWARPATSGMDDVPVTPSVVVKALSDLGISSLRKAIKEMADGAAGMLGPITLAGCGVEVDVTLPSGVSTEEVLGKRRKLAENLNRHEHELHMTLPPAPRTVRMWIADSGALDQPIGPSPLVTDPDATADMHRGRAPWGVDLRGDAVLVSLWQKHMLITGLSNQGKTASLRALALWLALDARVEFRIADLKGVGDWQMFDGIATVLIQGPTDDHVIETTEMIEDGVTEMAKRITVMRELTAKGWSQDKILADPRFNPLVLVVDEAQVAYGSGAQETVVTEKGAVRKGAPFGGSKADSRYFQAVKKIHDQGRAVNVTTWEGTQDPTNENLPKRSREGNHIRASLVLGTESQARMAVGDSAVDAGAAPHKLRQGLDKGTLVVAGDGVKLAPGQPSVTARTHYIGPEDAEAIAERAKALRAGVKTSAGPQSAPREVDHLADVAAALGSEERMKSDEVRQHLAQRWPEVYKSWSASDLVQALKPFGAEPRKYNGNQMISRARLFAAIETRADETEDTENAG</sequence>
<keyword evidence="3" id="KW-0547">Nucleotide-binding</keyword>
<organism evidence="3 4">
    <name type="scientific">Streptomyces durocortorensis</name>
    <dbReference type="NCBI Taxonomy" id="2811104"/>
    <lineage>
        <taxon>Bacteria</taxon>
        <taxon>Bacillati</taxon>
        <taxon>Actinomycetota</taxon>
        <taxon>Actinomycetes</taxon>
        <taxon>Kitasatosporales</taxon>
        <taxon>Streptomycetaceae</taxon>
        <taxon>Streptomyces</taxon>
    </lineage>
</organism>
<evidence type="ECO:0000256" key="1">
    <source>
        <dbReference type="SAM" id="MobiDB-lite"/>
    </source>
</evidence>
<keyword evidence="3" id="KW-0067">ATP-binding</keyword>
<feature type="compositionally biased region" description="Low complexity" evidence="1">
    <location>
        <begin position="26"/>
        <end position="35"/>
    </location>
</feature>
<dbReference type="InterPro" id="IPR027417">
    <property type="entry name" value="P-loop_NTPase"/>
</dbReference>